<organism evidence="1 2">
    <name type="scientific">Arcobacter cloacae</name>
    <dbReference type="NCBI Taxonomy" id="1054034"/>
    <lineage>
        <taxon>Bacteria</taxon>
        <taxon>Pseudomonadati</taxon>
        <taxon>Campylobacterota</taxon>
        <taxon>Epsilonproteobacteria</taxon>
        <taxon>Campylobacterales</taxon>
        <taxon>Arcobacteraceae</taxon>
        <taxon>Arcobacter</taxon>
    </lineage>
</organism>
<sequence>MKTFILNNINKLLLVIFSLTVLFLATSLSIDENSKKLIDEAFKQAVIVFGSAKALNGVISLAQGTELDLPFITVAIGQILDPINDLVEQFSLIMLASLVSLGIQKILLNFVTNEIFNYILFAFVIVFNIWLFKRFSNDEKLRTLFFKTTFILLFLRFSIPMIGYVNNIAYNYFVKPQYNIETLNENMLKVTENVSKINQETINQKQEESSFFGKITEKFNISFYEKKVDEYKNAVDNSSEYMIDLIIVFIFQTILLPIIFLYILYILLRKIVL</sequence>
<dbReference type="AlphaFoldDB" id="A0A6M8NGV3"/>
<name>A0A6M8NGV3_9BACT</name>
<reference evidence="1 2" key="1">
    <citation type="submission" date="2017-09" db="EMBL/GenBank/DDBJ databases">
        <title>Genomics of the genus Arcobacter.</title>
        <authorList>
            <person name="Perez-Cataluna A."/>
            <person name="Figueras M.J."/>
            <person name="Salas-Masso N."/>
        </authorList>
    </citation>
    <scope>NUCLEOTIDE SEQUENCE [LARGE SCALE GENOMIC DNA]</scope>
    <source>
        <strain evidence="1 2">CECT 7834</strain>
    </source>
</reference>
<keyword evidence="2" id="KW-1185">Reference proteome</keyword>
<dbReference type="RefSeq" id="WP_129012608.1">
    <property type="nucleotide sequence ID" value="NZ_CBCSEI010000003.1"/>
</dbReference>
<accession>A0A6M8NGV3</accession>
<dbReference type="Proteomes" id="UP000290378">
    <property type="component" value="Unassembled WGS sequence"/>
</dbReference>
<gene>
    <name evidence="1" type="ORF">CP963_01875</name>
</gene>
<dbReference type="EMBL" id="NXII01000002">
    <property type="protein sequence ID" value="RXI42788.1"/>
    <property type="molecule type" value="Genomic_DNA"/>
</dbReference>
<proteinExistence type="predicted"/>
<evidence type="ECO:0000313" key="2">
    <source>
        <dbReference type="Proteomes" id="UP000290378"/>
    </source>
</evidence>
<comment type="caution">
    <text evidence="1">The sequence shown here is derived from an EMBL/GenBank/DDBJ whole genome shotgun (WGS) entry which is preliminary data.</text>
</comment>
<protein>
    <submittedName>
        <fullName evidence="1">Uncharacterized protein</fullName>
    </submittedName>
</protein>
<evidence type="ECO:0000313" key="1">
    <source>
        <dbReference type="EMBL" id="RXI42788.1"/>
    </source>
</evidence>